<dbReference type="Proteomes" id="UP000007879">
    <property type="component" value="Unassembled WGS sequence"/>
</dbReference>
<keyword evidence="2" id="KW-0809">Transit peptide</keyword>
<evidence type="ECO:0000256" key="1">
    <source>
        <dbReference type="ARBA" id="ARBA00004173"/>
    </source>
</evidence>
<dbReference type="EnsemblMetazoa" id="XM_011407006.2">
    <property type="protein sequence ID" value="XP_011405308.2"/>
    <property type="gene ID" value="LOC105313512"/>
</dbReference>
<dbReference type="KEGG" id="aqu:105313512"/>
<evidence type="ECO:0000256" key="8">
    <source>
        <dbReference type="ARBA" id="ARBA00043031"/>
    </source>
</evidence>
<dbReference type="OrthoDB" id="19619at2759"/>
<keyword evidence="5" id="KW-0687">Ribonucleoprotein</keyword>
<evidence type="ECO:0000256" key="5">
    <source>
        <dbReference type="ARBA" id="ARBA00023274"/>
    </source>
</evidence>
<dbReference type="GO" id="GO:0005739">
    <property type="term" value="C:mitochondrion"/>
    <property type="evidence" value="ECO:0007669"/>
    <property type="project" value="UniProtKB-SubCell"/>
</dbReference>
<evidence type="ECO:0000256" key="7">
    <source>
        <dbReference type="ARBA" id="ARBA00039448"/>
    </source>
</evidence>
<dbReference type="SMART" id="SM00978">
    <property type="entry name" value="Tim44"/>
    <property type="match status" value="1"/>
</dbReference>
<dbReference type="PANTHER" id="PTHR28554">
    <property type="entry name" value="39S RIBOSOMAL PROTEIN L45, MITOCHONDRIAL"/>
    <property type="match status" value="1"/>
</dbReference>
<gene>
    <name evidence="11" type="primary">105313512</name>
</gene>
<reference evidence="11" key="2">
    <citation type="submission" date="2017-05" db="UniProtKB">
        <authorList>
            <consortium name="EnsemblMetazoa"/>
        </authorList>
    </citation>
    <scope>IDENTIFICATION</scope>
</reference>
<feature type="region of interest" description="Disordered" evidence="9">
    <location>
        <begin position="41"/>
        <end position="66"/>
    </location>
</feature>
<name>A0A1X7UFT2_AMPQE</name>
<dbReference type="Pfam" id="PF04280">
    <property type="entry name" value="Tim44"/>
    <property type="match status" value="1"/>
</dbReference>
<evidence type="ECO:0000256" key="2">
    <source>
        <dbReference type="ARBA" id="ARBA00022946"/>
    </source>
</evidence>
<feature type="domain" description="Tim44-like" evidence="10">
    <location>
        <begin position="129"/>
        <end position="276"/>
    </location>
</feature>
<evidence type="ECO:0000256" key="9">
    <source>
        <dbReference type="SAM" id="MobiDB-lite"/>
    </source>
</evidence>
<dbReference type="InParanoid" id="A0A1X7UFT2"/>
<accession>A0A1X7UFT2</accession>
<dbReference type="STRING" id="400682.A0A1X7UFT2"/>
<proteinExistence type="inferred from homology"/>
<dbReference type="PANTHER" id="PTHR28554:SF1">
    <property type="entry name" value="LARGE RIBOSOMAL SUBUNIT PROTEIN ML45"/>
    <property type="match status" value="1"/>
</dbReference>
<evidence type="ECO:0000256" key="6">
    <source>
        <dbReference type="ARBA" id="ARBA00038073"/>
    </source>
</evidence>
<dbReference type="InterPro" id="IPR007379">
    <property type="entry name" value="Tim44-like_dom"/>
</dbReference>
<reference evidence="12" key="1">
    <citation type="journal article" date="2010" name="Nature">
        <title>The Amphimedon queenslandica genome and the evolution of animal complexity.</title>
        <authorList>
            <person name="Srivastava M."/>
            <person name="Simakov O."/>
            <person name="Chapman J."/>
            <person name="Fahey B."/>
            <person name="Gauthier M.E."/>
            <person name="Mitros T."/>
            <person name="Richards G.S."/>
            <person name="Conaco C."/>
            <person name="Dacre M."/>
            <person name="Hellsten U."/>
            <person name="Larroux C."/>
            <person name="Putnam N.H."/>
            <person name="Stanke M."/>
            <person name="Adamska M."/>
            <person name="Darling A."/>
            <person name="Degnan S.M."/>
            <person name="Oakley T.H."/>
            <person name="Plachetzki D.C."/>
            <person name="Zhai Y."/>
            <person name="Adamski M."/>
            <person name="Calcino A."/>
            <person name="Cummins S.F."/>
            <person name="Goodstein D.M."/>
            <person name="Harris C."/>
            <person name="Jackson D.J."/>
            <person name="Leys S.P."/>
            <person name="Shu S."/>
            <person name="Woodcroft B.J."/>
            <person name="Vervoort M."/>
            <person name="Kosik K.S."/>
            <person name="Manning G."/>
            <person name="Degnan B.M."/>
            <person name="Rokhsar D.S."/>
        </authorList>
    </citation>
    <scope>NUCLEOTIDE SEQUENCE [LARGE SCALE GENOMIC DNA]</scope>
</reference>
<evidence type="ECO:0000259" key="10">
    <source>
        <dbReference type="SMART" id="SM00978"/>
    </source>
</evidence>
<dbReference type="eggNOG" id="KOG4599">
    <property type="taxonomic scope" value="Eukaryota"/>
</dbReference>
<dbReference type="InterPro" id="IPR032710">
    <property type="entry name" value="NTF2-like_dom_sf"/>
</dbReference>
<dbReference type="AlphaFoldDB" id="A0A1X7UFT2"/>
<evidence type="ECO:0000256" key="3">
    <source>
        <dbReference type="ARBA" id="ARBA00022980"/>
    </source>
</evidence>
<sequence length="292" mass="33713">MVGIMAVSKSVSMLHLRCRMLSSSSVTFQFSDMNSKLKWGGHGASDPYRKKRTKRKNVRGNSKMERLPLKSEERAVRDLLYPINFQNLDQFISKYVPPEKFARLPIYTLMGLRQRFEGIKESLKNIHGIATVKKRLRKIDPLKPSKFAQWGQEQFIAVNTAIQNKDKATLKSMTTESASETLKNEFQNKVFNWKFIKEIERPRIVSVRVAPLIEKDNLFGQLIVRLHTQQIMAVYDLAGRLVKGHHSRPKNVIDYVVFERSLSATNARWRICGKMPPQIRPNSETINSNVKL</sequence>
<dbReference type="GO" id="GO:1990904">
    <property type="term" value="C:ribonucleoprotein complex"/>
    <property type="evidence" value="ECO:0007669"/>
    <property type="project" value="UniProtKB-KW"/>
</dbReference>
<keyword evidence="12" id="KW-1185">Reference proteome</keyword>
<protein>
    <recommendedName>
        <fullName evidence="7">Large ribosomal subunit protein mL45</fullName>
    </recommendedName>
    <alternativeName>
        <fullName evidence="8">39S ribosomal protein L45, mitochondrial</fullName>
    </alternativeName>
</protein>
<comment type="subcellular location">
    <subcellularLocation>
        <location evidence="1">Mitochondrion</location>
    </subcellularLocation>
</comment>
<dbReference type="SUPFAM" id="SSF54427">
    <property type="entry name" value="NTF2-like"/>
    <property type="match status" value="1"/>
</dbReference>
<evidence type="ECO:0000313" key="12">
    <source>
        <dbReference type="Proteomes" id="UP000007879"/>
    </source>
</evidence>
<keyword evidence="4" id="KW-0496">Mitochondrion</keyword>
<evidence type="ECO:0000313" key="11">
    <source>
        <dbReference type="EnsemblMetazoa" id="Aqu2.1.26318_001"/>
    </source>
</evidence>
<comment type="similarity">
    <text evidence="6">Belongs to the mitochondrion-specific ribosomal protein mL45 family.</text>
</comment>
<evidence type="ECO:0000256" key="4">
    <source>
        <dbReference type="ARBA" id="ARBA00023128"/>
    </source>
</evidence>
<feature type="compositionally biased region" description="Basic residues" evidence="9">
    <location>
        <begin position="49"/>
        <end position="58"/>
    </location>
</feature>
<keyword evidence="3" id="KW-0689">Ribosomal protein</keyword>
<dbReference type="EnsemblMetazoa" id="Aqu2.1.26318_001">
    <property type="protein sequence ID" value="Aqu2.1.26318_001"/>
    <property type="gene ID" value="Aqu2.1.26318"/>
</dbReference>
<dbReference type="GO" id="GO:0005840">
    <property type="term" value="C:ribosome"/>
    <property type="evidence" value="ECO:0007669"/>
    <property type="project" value="UniProtKB-KW"/>
</dbReference>
<dbReference type="Gene3D" id="3.10.450.240">
    <property type="match status" value="1"/>
</dbReference>
<organism evidence="11">
    <name type="scientific">Amphimedon queenslandica</name>
    <name type="common">Sponge</name>
    <dbReference type="NCBI Taxonomy" id="400682"/>
    <lineage>
        <taxon>Eukaryota</taxon>
        <taxon>Metazoa</taxon>
        <taxon>Porifera</taxon>
        <taxon>Demospongiae</taxon>
        <taxon>Heteroscleromorpha</taxon>
        <taxon>Haplosclerida</taxon>
        <taxon>Niphatidae</taxon>
        <taxon>Amphimedon</taxon>
    </lineage>
</organism>
<dbReference type="InterPro" id="IPR051975">
    <property type="entry name" value="mtLSU_mL45"/>
</dbReference>